<dbReference type="PANTHER" id="PTHR38436">
    <property type="entry name" value="POLYKETIDE CYCLASE SNOAL-LIKE DOMAIN"/>
    <property type="match status" value="1"/>
</dbReference>
<evidence type="ECO:0000256" key="1">
    <source>
        <dbReference type="SAM" id="SignalP"/>
    </source>
</evidence>
<evidence type="ECO:0000313" key="3">
    <source>
        <dbReference type="Proteomes" id="UP001183127"/>
    </source>
</evidence>
<accession>A0ABY9QJC4</accession>
<protein>
    <submittedName>
        <fullName evidence="2">Ester cyclase</fullName>
    </submittedName>
</protein>
<dbReference type="Gene3D" id="3.10.450.50">
    <property type="match status" value="1"/>
</dbReference>
<reference evidence="2 3" key="1">
    <citation type="submission" date="2023-08" db="EMBL/GenBank/DDBJ databases">
        <title>Complete Genome Sequence of Pseudomonas entomophila TVIN A01.</title>
        <authorList>
            <person name="Shelke T."/>
            <person name="Mahar N.S."/>
            <person name="Gupta I."/>
            <person name="Gupta V."/>
        </authorList>
    </citation>
    <scope>NUCLEOTIDE SEQUENCE [LARGE SCALE GENOMIC DNA]</scope>
    <source>
        <strain evidence="2 3">TVIN-A01</strain>
    </source>
</reference>
<dbReference type="InterPro" id="IPR009959">
    <property type="entry name" value="Cyclase_SnoaL-like"/>
</dbReference>
<feature type="chain" id="PRO_5046920433" evidence="1">
    <location>
        <begin position="33"/>
        <end position="186"/>
    </location>
</feature>
<keyword evidence="1" id="KW-0732">Signal</keyword>
<dbReference type="InterPro" id="IPR032710">
    <property type="entry name" value="NTF2-like_dom_sf"/>
</dbReference>
<gene>
    <name evidence="2" type="ORF">RAH46_13880</name>
</gene>
<dbReference type="Proteomes" id="UP001183127">
    <property type="component" value="Chromosome"/>
</dbReference>
<organism evidence="2 3">
    <name type="scientific">Pseudomonas entomophila</name>
    <dbReference type="NCBI Taxonomy" id="312306"/>
    <lineage>
        <taxon>Bacteria</taxon>
        <taxon>Pseudomonadati</taxon>
        <taxon>Pseudomonadota</taxon>
        <taxon>Gammaproteobacteria</taxon>
        <taxon>Pseudomonadales</taxon>
        <taxon>Pseudomonadaceae</taxon>
        <taxon>Pseudomonas</taxon>
    </lineage>
</organism>
<evidence type="ECO:0000313" key="2">
    <source>
        <dbReference type="EMBL" id="WMW03434.1"/>
    </source>
</evidence>
<dbReference type="Pfam" id="PF07366">
    <property type="entry name" value="SnoaL"/>
    <property type="match status" value="1"/>
</dbReference>
<name>A0ABY9QJC4_9PSED</name>
<dbReference type="SUPFAM" id="SSF54427">
    <property type="entry name" value="NTF2-like"/>
    <property type="match status" value="1"/>
</dbReference>
<dbReference type="PANTHER" id="PTHR38436:SF1">
    <property type="entry name" value="ESTER CYCLASE"/>
    <property type="match status" value="1"/>
</dbReference>
<keyword evidence="3" id="KW-1185">Reference proteome</keyword>
<sequence>MNMNTESKASGLRAGRWLTALALAATANLANAGELVAPAVLVVDHSLPKAQLEQQILAARRYDTFWNTGDEALARAALAVDFRDNTLPAGRPQGVEGPLKASKSFRGAVPDLRCEVLQMIVAGDRVTAALRFTGHFTGKLGERQGQGEAIDFIAMDIYRIADGRIAEDWHLEDNLTFLQQAGLAAH</sequence>
<dbReference type="EMBL" id="CP132921">
    <property type="protein sequence ID" value="WMW03434.1"/>
    <property type="molecule type" value="Genomic_DNA"/>
</dbReference>
<feature type="signal peptide" evidence="1">
    <location>
        <begin position="1"/>
        <end position="32"/>
    </location>
</feature>
<proteinExistence type="predicted"/>